<keyword evidence="3" id="KW-0411">Iron-sulfur</keyword>
<proteinExistence type="predicted"/>
<dbReference type="RefSeq" id="WP_103919798.1">
    <property type="nucleotide sequence ID" value="NZ_FMSV02000407.1"/>
</dbReference>
<dbReference type="EMBL" id="FMSV02000407">
    <property type="protein sequence ID" value="SEH05951.1"/>
    <property type="molecule type" value="Genomic_DNA"/>
</dbReference>
<dbReference type="GO" id="GO:0051536">
    <property type="term" value="F:iron-sulfur cluster binding"/>
    <property type="evidence" value="ECO:0007669"/>
    <property type="project" value="UniProtKB-KW"/>
</dbReference>
<evidence type="ECO:0000313" key="6">
    <source>
        <dbReference type="Proteomes" id="UP000236724"/>
    </source>
</evidence>
<evidence type="ECO:0000256" key="2">
    <source>
        <dbReference type="ARBA" id="ARBA00023004"/>
    </source>
</evidence>
<dbReference type="PANTHER" id="PTHR40447">
    <property type="entry name" value="ANAEROBIC SULFITE REDUCTASE SUBUNIT A"/>
    <property type="match status" value="1"/>
</dbReference>
<dbReference type="Proteomes" id="UP000236724">
    <property type="component" value="Unassembled WGS sequence"/>
</dbReference>
<dbReference type="PROSITE" id="PS51379">
    <property type="entry name" value="4FE4S_FER_2"/>
    <property type="match status" value="2"/>
</dbReference>
<dbReference type="InterPro" id="IPR017900">
    <property type="entry name" value="4Fe4S_Fe_S_CS"/>
</dbReference>
<keyword evidence="2" id="KW-0408">Iron</keyword>
<dbReference type="PROSITE" id="PS00198">
    <property type="entry name" value="4FE4S_FER_1"/>
    <property type="match status" value="1"/>
</dbReference>
<organism evidence="5 6">
    <name type="scientific">Candidatus Venteria ishoeyi</name>
    <dbReference type="NCBI Taxonomy" id="1899563"/>
    <lineage>
        <taxon>Bacteria</taxon>
        <taxon>Pseudomonadati</taxon>
        <taxon>Pseudomonadota</taxon>
        <taxon>Gammaproteobacteria</taxon>
        <taxon>Thiotrichales</taxon>
        <taxon>Thiotrichaceae</taxon>
        <taxon>Venteria</taxon>
    </lineage>
</organism>
<keyword evidence="6" id="KW-1185">Reference proteome</keyword>
<feature type="domain" description="4Fe-4S ferredoxin-type" evidence="4">
    <location>
        <begin position="342"/>
        <end position="370"/>
    </location>
</feature>
<gene>
    <name evidence="5" type="primary">asrA</name>
    <name evidence="5" type="ORF">MBHS_01806</name>
</gene>
<evidence type="ECO:0000313" key="5">
    <source>
        <dbReference type="EMBL" id="SEH05951.1"/>
    </source>
</evidence>
<dbReference type="AlphaFoldDB" id="A0A1H6F977"/>
<dbReference type="PANTHER" id="PTHR40447:SF1">
    <property type="entry name" value="ANAEROBIC SULFITE REDUCTASE SUBUNIT A"/>
    <property type="match status" value="1"/>
</dbReference>
<dbReference type="SUPFAM" id="SSF46548">
    <property type="entry name" value="alpha-helical ferredoxin"/>
    <property type="match status" value="1"/>
</dbReference>
<evidence type="ECO:0000259" key="4">
    <source>
        <dbReference type="PROSITE" id="PS51379"/>
    </source>
</evidence>
<dbReference type="InterPro" id="IPR017896">
    <property type="entry name" value="4Fe4S_Fe-S-bd"/>
</dbReference>
<feature type="domain" description="4Fe-4S ferredoxin-type" evidence="4">
    <location>
        <begin position="263"/>
        <end position="293"/>
    </location>
</feature>
<protein>
    <submittedName>
        <fullName evidence="5">Anaerobic sulfite reductase subunit A</fullName>
    </submittedName>
</protein>
<evidence type="ECO:0000256" key="1">
    <source>
        <dbReference type="ARBA" id="ARBA00022723"/>
    </source>
</evidence>
<dbReference type="GO" id="GO:0046872">
    <property type="term" value="F:metal ion binding"/>
    <property type="evidence" value="ECO:0007669"/>
    <property type="project" value="UniProtKB-KW"/>
</dbReference>
<sequence length="381" mass="42145">MSDIDGQTQDRQIPDKAVFLPLAQFQQFLELVQQRYKIIGPVVKDEAIQYQPINDIHALTRGIRVEQNPGQYSLEASDNNLFFAWSNGAQALKPLLFSPKESLWQAQRDERGRLGFVALTAKPTATAVIGVRACDLAALALQDQHFLEKAQPDPQYQARRQALFLIGVDCTHPANTCFCAATHDGPALQTGFDIALSELAEGFLLRPGSRQGRALLAQLDLAPATATQQKTATQAIQRAADMQQRCLPEDNSHQQLYNQAEHPHWQAIAERCLACGNCTMVCPTCFCYSAHTETALDGSNATQVRQWDSCFSHGHSNLHGHPVRADIKSRYRQWLSHKLTGWLEQFGKSGCVGCGRCITWCPVGIDLTAEAQHLTQPGESV</sequence>
<dbReference type="OrthoDB" id="9795302at2"/>
<dbReference type="Pfam" id="PF17179">
    <property type="entry name" value="Fer4_22"/>
    <property type="match status" value="1"/>
</dbReference>
<name>A0A1H6F977_9GAMM</name>
<reference evidence="5 6" key="1">
    <citation type="submission" date="2016-10" db="EMBL/GenBank/DDBJ databases">
        <authorList>
            <person name="de Groot N.N."/>
        </authorList>
    </citation>
    <scope>NUCLEOTIDE SEQUENCE [LARGE SCALE GENOMIC DNA]</scope>
    <source>
        <strain evidence="5">MBHS1</strain>
    </source>
</reference>
<accession>A0A1H6F977</accession>
<evidence type="ECO:0000256" key="3">
    <source>
        <dbReference type="ARBA" id="ARBA00023014"/>
    </source>
</evidence>
<keyword evidence="1" id="KW-0479">Metal-binding</keyword>